<keyword evidence="2" id="KW-1185">Reference proteome</keyword>
<evidence type="ECO:0000313" key="1">
    <source>
        <dbReference type="EMBL" id="EFX05569.1"/>
    </source>
</evidence>
<dbReference type="eggNOG" id="ENOG502S6FA">
    <property type="taxonomic scope" value="Eukaryota"/>
</dbReference>
<dbReference type="OrthoDB" id="4724135at2759"/>
<gene>
    <name evidence="1" type="ORF">CMQ_3638</name>
</gene>
<dbReference type="Proteomes" id="UP000007796">
    <property type="component" value="Unassembled WGS sequence"/>
</dbReference>
<dbReference type="GeneID" id="25976760"/>
<dbReference type="RefSeq" id="XP_014175051.1">
    <property type="nucleotide sequence ID" value="XM_014319576.1"/>
</dbReference>
<name>F0X9Y0_GROCL</name>
<reference evidence="1 2" key="1">
    <citation type="journal article" date="2011" name="Proc. Natl. Acad. Sci. U.S.A.">
        <title>Genome and transcriptome analyses of the mountain pine beetle-fungal symbiont Grosmannia clavigera, a lodgepole pine pathogen.</title>
        <authorList>
            <person name="DiGuistini S."/>
            <person name="Wang Y."/>
            <person name="Liao N.Y."/>
            <person name="Taylor G."/>
            <person name="Tanguay P."/>
            <person name="Feau N."/>
            <person name="Henrissat B."/>
            <person name="Chan S.K."/>
            <person name="Hesse-Orce U."/>
            <person name="Alamouti S.M."/>
            <person name="Tsui C.K.M."/>
            <person name="Docking R.T."/>
            <person name="Levasseur A."/>
            <person name="Haridas S."/>
            <person name="Robertson G."/>
            <person name="Birol I."/>
            <person name="Holt R.A."/>
            <person name="Marra M.A."/>
            <person name="Hamelin R.C."/>
            <person name="Hirst M."/>
            <person name="Jones S.J.M."/>
            <person name="Bohlmann J."/>
            <person name="Breuil C."/>
        </authorList>
    </citation>
    <scope>NUCLEOTIDE SEQUENCE [LARGE SCALE GENOMIC DNA]</scope>
    <source>
        <strain evidence="2">kw1407 / UAMH 11150</strain>
    </source>
</reference>
<dbReference type="AlphaFoldDB" id="F0X9Y0"/>
<dbReference type="EMBL" id="GL629735">
    <property type="protein sequence ID" value="EFX05569.1"/>
    <property type="molecule type" value="Genomic_DNA"/>
</dbReference>
<evidence type="ECO:0008006" key="3">
    <source>
        <dbReference type="Google" id="ProtNLM"/>
    </source>
</evidence>
<accession>F0X9Y0</accession>
<evidence type="ECO:0000313" key="2">
    <source>
        <dbReference type="Proteomes" id="UP000007796"/>
    </source>
</evidence>
<organism evidence="2">
    <name type="scientific">Grosmannia clavigera (strain kw1407 / UAMH 11150)</name>
    <name type="common">Blue stain fungus</name>
    <name type="synonym">Graphiocladiella clavigera</name>
    <dbReference type="NCBI Taxonomy" id="655863"/>
    <lineage>
        <taxon>Eukaryota</taxon>
        <taxon>Fungi</taxon>
        <taxon>Dikarya</taxon>
        <taxon>Ascomycota</taxon>
        <taxon>Pezizomycotina</taxon>
        <taxon>Sordariomycetes</taxon>
        <taxon>Sordariomycetidae</taxon>
        <taxon>Ophiostomatales</taxon>
        <taxon>Ophiostomataceae</taxon>
        <taxon>Leptographium</taxon>
    </lineage>
</organism>
<dbReference type="STRING" id="655863.F0X9Y0"/>
<sequence length="198" mass="21158">MTKAILDNGIAQMDTERIITDQQPCTQNLLLDEASTASTSSMPSPMLTPTSADFLDSYPSSPTLVPLSGSMPTIHDVILALQSNPQPATKRCPFCPATSTRMFKPGALQQHLSSGVHGKMSVALPQQVPGEILFHCPLALMNSSSKDTTPKYFSAVSALAQHIESGACHDGKKTFSRAIEYLQQKMEAVGLGGLKLVN</sequence>
<dbReference type="InParanoid" id="F0X9Y0"/>
<proteinExistence type="predicted"/>
<dbReference type="HOGENOM" id="CLU_1378255_0_0_1"/>
<protein>
    <recommendedName>
        <fullName evidence="3">C2H2-type domain-containing protein</fullName>
    </recommendedName>
</protein>